<sequence>METPQTKARLSSVPQFDPPPTLSPEDERSQNETATALPQLQRSPSHASSETKEQCFPSPFSTQNVSRASVKQSPIITIVRSLTVSTLGADLGLARNASPPSWQPTFLRAFPLVGIGALLIAGCCVLASLGILIGSNGKATEDWQWPPSVFLAIFSAVANRVLQFALFQAVPISFWHKAWSGATIAELQRRWEATEGLFRAVRNARQEWMLALATIGVALVAIDGPLLQKSSSVHNVQRTGAVALNVPISPEIPRGFSGYFQEGIITNDEATPPMVEFVYNTTITANITGCNYGTCVATIHGPGVTVQNCSSKSWPLSRNDILNNKTAAWGPDGAMPLFTTRFKEVSMYPPYSGPEIVELQIGMANWSDCEGAFTLKACTLAPAILEYHIQIQHNPNRTGNTITFTKPPSQARLVALANNTHVNASQSPVPMTIGAFAAFLGGEIHANASMHVAADPRDTTAIMPDPNTFNNIAQKYSLDGYKCERSWSDPTQDIISDFNSILVRSGIAVASSSNTRSRIDPGLSINQTVTGQETRWLNVFRTDLRWFAGAAVFEILAIVAIIPVYFGWWKLGVRVTMSPLEIAKAFEAPLLNNVNSAAGSRGIVNDMGDVKIAFGTAEAKVVDERLGKEFTTSRLVIAEADQVVRPRRGMRFDE</sequence>
<dbReference type="Proteomes" id="UP000660729">
    <property type="component" value="Unassembled WGS sequence"/>
</dbReference>
<dbReference type="OrthoDB" id="3649867at2759"/>
<accession>A0A8H6R7E8</accession>
<feature type="transmembrane region" description="Helical" evidence="2">
    <location>
        <begin position="109"/>
        <end position="133"/>
    </location>
</feature>
<dbReference type="EMBL" id="JABCIY010000342">
    <property type="protein sequence ID" value="KAF7185182.1"/>
    <property type="molecule type" value="Genomic_DNA"/>
</dbReference>
<dbReference type="InterPro" id="IPR021514">
    <property type="entry name" value="DUF3176"/>
</dbReference>
<feature type="region of interest" description="Disordered" evidence="1">
    <location>
        <begin position="1"/>
        <end position="61"/>
    </location>
</feature>
<gene>
    <name evidence="3" type="ORF">HII31_13457</name>
</gene>
<feature type="compositionally biased region" description="Polar residues" evidence="1">
    <location>
        <begin position="1"/>
        <end position="14"/>
    </location>
</feature>
<name>A0A8H6R7E8_9PEZI</name>
<feature type="transmembrane region" description="Helical" evidence="2">
    <location>
        <begin position="546"/>
        <end position="568"/>
    </location>
</feature>
<dbReference type="AlphaFoldDB" id="A0A8H6R7E8"/>
<evidence type="ECO:0000313" key="4">
    <source>
        <dbReference type="Proteomes" id="UP000660729"/>
    </source>
</evidence>
<feature type="compositionally biased region" description="Polar residues" evidence="1">
    <location>
        <begin position="31"/>
        <end position="48"/>
    </location>
</feature>
<evidence type="ECO:0000256" key="1">
    <source>
        <dbReference type="SAM" id="MobiDB-lite"/>
    </source>
</evidence>
<feature type="transmembrane region" description="Helical" evidence="2">
    <location>
        <begin position="145"/>
        <end position="167"/>
    </location>
</feature>
<proteinExistence type="predicted"/>
<organism evidence="3 4">
    <name type="scientific">Pseudocercospora fuligena</name>
    <dbReference type="NCBI Taxonomy" id="685502"/>
    <lineage>
        <taxon>Eukaryota</taxon>
        <taxon>Fungi</taxon>
        <taxon>Dikarya</taxon>
        <taxon>Ascomycota</taxon>
        <taxon>Pezizomycotina</taxon>
        <taxon>Dothideomycetes</taxon>
        <taxon>Dothideomycetidae</taxon>
        <taxon>Mycosphaerellales</taxon>
        <taxon>Mycosphaerellaceae</taxon>
        <taxon>Pseudocercospora</taxon>
    </lineage>
</organism>
<keyword evidence="2" id="KW-1133">Transmembrane helix</keyword>
<feature type="transmembrane region" description="Helical" evidence="2">
    <location>
        <begin position="208"/>
        <end position="227"/>
    </location>
</feature>
<keyword evidence="2" id="KW-0472">Membrane</keyword>
<dbReference type="PANTHER" id="PTHR37576">
    <property type="entry name" value="DEFECT AT LOW TEMPERATURE PROTEIN 1"/>
    <property type="match status" value="1"/>
</dbReference>
<keyword evidence="4" id="KW-1185">Reference proteome</keyword>
<keyword evidence="2" id="KW-0812">Transmembrane</keyword>
<comment type="caution">
    <text evidence="3">The sequence shown here is derived from an EMBL/GenBank/DDBJ whole genome shotgun (WGS) entry which is preliminary data.</text>
</comment>
<evidence type="ECO:0000313" key="3">
    <source>
        <dbReference type="EMBL" id="KAF7185182.1"/>
    </source>
</evidence>
<dbReference type="Pfam" id="PF11374">
    <property type="entry name" value="DUF3176"/>
    <property type="match status" value="1"/>
</dbReference>
<dbReference type="PANTHER" id="PTHR37576:SF2">
    <property type="entry name" value="DEFECT AT LOW TEMPERATURE PROTEIN 1"/>
    <property type="match status" value="1"/>
</dbReference>
<evidence type="ECO:0000256" key="2">
    <source>
        <dbReference type="SAM" id="Phobius"/>
    </source>
</evidence>
<reference evidence="3" key="1">
    <citation type="submission" date="2020-04" db="EMBL/GenBank/DDBJ databases">
        <title>Draft genome resource of the tomato pathogen Pseudocercospora fuligena.</title>
        <authorList>
            <person name="Zaccaron A."/>
        </authorList>
    </citation>
    <scope>NUCLEOTIDE SEQUENCE</scope>
    <source>
        <strain evidence="3">PF001</strain>
    </source>
</reference>
<protein>
    <submittedName>
        <fullName evidence="3">Uncharacterized protein</fullName>
    </submittedName>
</protein>